<comment type="caution">
    <text evidence="1">The sequence shown here is derived from an EMBL/GenBank/DDBJ whole genome shotgun (WGS) entry which is preliminary data.</text>
</comment>
<evidence type="ECO:0000313" key="2">
    <source>
        <dbReference type="Proteomes" id="UP000018861"/>
    </source>
</evidence>
<sequence length="76" mass="9256">MTRKYEIPLSFANFRFKKIFVRGKKLLFFHFDCVFAGIHLWTGRDQRWFALIKHTAFFRSWIRKPNSLSTLLVNIF</sequence>
<name>W4P3B6_9BACE</name>
<gene>
    <name evidence="1" type="ORF">JCM6292_213</name>
</gene>
<proteinExistence type="predicted"/>
<dbReference type="AlphaFoldDB" id="W4P3B6"/>
<reference evidence="1 2" key="1">
    <citation type="journal article" date="2014" name="Genome Announc.">
        <title>Draft Genome Sequences of Three Strains of Bacteroides pyogenes Isolated from a Cat and Swine.</title>
        <authorList>
            <person name="Sakamoto M."/>
            <person name="Oshima K."/>
            <person name="Suda W."/>
            <person name="Kitamura K."/>
            <person name="Iida T."/>
            <person name="Hattori M."/>
            <person name="Ohkuma M."/>
        </authorList>
    </citation>
    <scope>NUCLEOTIDE SEQUENCE [LARGE SCALE GENOMIC DNA]</scope>
    <source>
        <strain evidence="1 2">JCM 6292</strain>
    </source>
</reference>
<dbReference type="EMBL" id="BAIQ01000001">
    <property type="protein sequence ID" value="GAE14125.1"/>
    <property type="molecule type" value="Genomic_DNA"/>
</dbReference>
<evidence type="ECO:0000313" key="1">
    <source>
        <dbReference type="EMBL" id="GAE14125.1"/>
    </source>
</evidence>
<dbReference type="Proteomes" id="UP000018861">
    <property type="component" value="Unassembled WGS sequence"/>
</dbReference>
<protein>
    <submittedName>
        <fullName evidence="1">Uncharacterized protein</fullName>
    </submittedName>
</protein>
<accession>W4P3B6</accession>
<organism evidence="1 2">
    <name type="scientific">Bacteroides pyogenes JCM 6292</name>
    <dbReference type="NCBI Taxonomy" id="1235809"/>
    <lineage>
        <taxon>Bacteria</taxon>
        <taxon>Pseudomonadati</taxon>
        <taxon>Bacteroidota</taxon>
        <taxon>Bacteroidia</taxon>
        <taxon>Bacteroidales</taxon>
        <taxon>Bacteroidaceae</taxon>
        <taxon>Bacteroides</taxon>
    </lineage>
</organism>